<gene>
    <name evidence="3" type="ORF">FSB73_07935</name>
</gene>
<dbReference type="OrthoDB" id="9935332at2"/>
<sequence length="107" mass="12142">MIGYVVLAFLLYFLYRFIVGFILPVVRTANQMKRKVREMNNPYGQQAYGQQGTYSQPGGAQQRKAQQAHVDVSSDKKGPFSRFSKQKAAGQAVKPSKSDYIEFEELN</sequence>
<reference evidence="3 4" key="1">
    <citation type="journal article" date="2017" name="Int. J. Syst. Evol. Microbiol.">
        <title>Arachidicoccus ginsenosidivorans sp. nov., with ginsenoside-converting activity isolated from ginseng cultivating soil.</title>
        <authorList>
            <person name="Siddiqi M.Z."/>
            <person name="Aslam Z."/>
            <person name="Im W.T."/>
        </authorList>
    </citation>
    <scope>NUCLEOTIDE SEQUENCE [LARGE SCALE GENOMIC DNA]</scope>
    <source>
        <strain evidence="3 4">Gsoil 809</strain>
    </source>
</reference>
<dbReference type="RefSeq" id="WP_146780983.1">
    <property type="nucleotide sequence ID" value="NZ_CP042434.1"/>
</dbReference>
<dbReference type="Proteomes" id="UP000321291">
    <property type="component" value="Chromosome"/>
</dbReference>
<dbReference type="KEGG" id="agi:FSB73_07935"/>
<keyword evidence="2" id="KW-0472">Membrane</keyword>
<proteinExistence type="predicted"/>
<evidence type="ECO:0000256" key="2">
    <source>
        <dbReference type="SAM" id="Phobius"/>
    </source>
</evidence>
<keyword evidence="4" id="KW-1185">Reference proteome</keyword>
<evidence type="ECO:0000313" key="3">
    <source>
        <dbReference type="EMBL" id="QEC71605.1"/>
    </source>
</evidence>
<evidence type="ECO:0000313" key="4">
    <source>
        <dbReference type="Proteomes" id="UP000321291"/>
    </source>
</evidence>
<keyword evidence="2" id="KW-0812">Transmembrane</keyword>
<dbReference type="EMBL" id="CP042434">
    <property type="protein sequence ID" value="QEC71605.1"/>
    <property type="molecule type" value="Genomic_DNA"/>
</dbReference>
<feature type="compositionally biased region" description="Low complexity" evidence="1">
    <location>
        <begin position="43"/>
        <end position="56"/>
    </location>
</feature>
<keyword evidence="2" id="KW-1133">Transmembrane helix</keyword>
<accession>A0A5B8VKW6</accession>
<name>A0A5B8VKW6_9BACT</name>
<evidence type="ECO:0000256" key="1">
    <source>
        <dbReference type="SAM" id="MobiDB-lite"/>
    </source>
</evidence>
<organism evidence="3 4">
    <name type="scientific">Arachidicoccus ginsenosidivorans</name>
    <dbReference type="NCBI Taxonomy" id="496057"/>
    <lineage>
        <taxon>Bacteria</taxon>
        <taxon>Pseudomonadati</taxon>
        <taxon>Bacteroidota</taxon>
        <taxon>Chitinophagia</taxon>
        <taxon>Chitinophagales</taxon>
        <taxon>Chitinophagaceae</taxon>
        <taxon>Arachidicoccus</taxon>
    </lineage>
</organism>
<feature type="region of interest" description="Disordered" evidence="1">
    <location>
        <begin position="42"/>
        <end position="91"/>
    </location>
</feature>
<dbReference type="AlphaFoldDB" id="A0A5B8VKW6"/>
<evidence type="ECO:0008006" key="5">
    <source>
        <dbReference type="Google" id="ProtNLM"/>
    </source>
</evidence>
<protein>
    <recommendedName>
        <fullName evidence="5">DUF4834 family protein</fullName>
    </recommendedName>
</protein>
<feature type="transmembrane region" description="Helical" evidence="2">
    <location>
        <begin position="6"/>
        <end position="26"/>
    </location>
</feature>